<dbReference type="PROSITE" id="PS00683">
    <property type="entry name" value="RHODANESE_2"/>
    <property type="match status" value="1"/>
</dbReference>
<keyword evidence="1" id="KW-0808">Transferase</keyword>
<dbReference type="PANTHER" id="PTHR11364:SF27">
    <property type="entry name" value="SULFURTRANSFERASE"/>
    <property type="match status" value="1"/>
</dbReference>
<dbReference type="InterPro" id="IPR045078">
    <property type="entry name" value="TST/MPST-like"/>
</dbReference>
<dbReference type="PANTHER" id="PTHR11364">
    <property type="entry name" value="THIOSULFATE SULFERTANSFERASE"/>
    <property type="match status" value="1"/>
</dbReference>
<gene>
    <name evidence="4" type="ordered locus">DEFDS_0667</name>
</gene>
<evidence type="ECO:0000256" key="2">
    <source>
        <dbReference type="ARBA" id="ARBA00022737"/>
    </source>
</evidence>
<dbReference type="PROSITE" id="PS50206">
    <property type="entry name" value="RHODANESE_3"/>
    <property type="match status" value="2"/>
</dbReference>
<dbReference type="Proteomes" id="UP000001520">
    <property type="component" value="Chromosome"/>
</dbReference>
<accession>D3PC24</accession>
<dbReference type="STRING" id="639282.DEFDS_0667"/>
<keyword evidence="5" id="KW-1185">Reference proteome</keyword>
<dbReference type="PROSITE" id="PS51257">
    <property type="entry name" value="PROKAR_LIPOPROTEIN"/>
    <property type="match status" value="1"/>
</dbReference>
<dbReference type="AlphaFoldDB" id="D3PC24"/>
<dbReference type="HOGENOM" id="CLU_414315_0_0_0"/>
<dbReference type="InterPro" id="IPR036873">
    <property type="entry name" value="Rhodanese-like_dom_sf"/>
</dbReference>
<proteinExistence type="predicted"/>
<evidence type="ECO:0000256" key="1">
    <source>
        <dbReference type="ARBA" id="ARBA00022679"/>
    </source>
</evidence>
<protein>
    <recommendedName>
        <fullName evidence="3">Rhodanese domain-containing protein</fullName>
    </recommendedName>
</protein>
<feature type="domain" description="Rhodanese" evidence="3">
    <location>
        <begin position="422"/>
        <end position="482"/>
    </location>
</feature>
<dbReference type="EMBL" id="AP011529">
    <property type="protein sequence ID" value="BAI80147.1"/>
    <property type="molecule type" value="Genomic_DNA"/>
</dbReference>
<reference evidence="4 5" key="1">
    <citation type="journal article" date="2010" name="DNA Res.">
        <title>Bacterial lifestyle in a deep-sea hydrothermal vent chimney revealed by the genome sequence of the thermophilic bacterium Deferribacter desulfuricans SSM1.</title>
        <authorList>
            <person name="Takaki Y."/>
            <person name="Shimamura S."/>
            <person name="Nakagawa S."/>
            <person name="Fukuhara Y."/>
            <person name="Horikawa H."/>
            <person name="Ankai A."/>
            <person name="Harada T."/>
            <person name="Hosoyama A."/>
            <person name="Oguchi A."/>
            <person name="Fukui S."/>
            <person name="Fujita N."/>
            <person name="Takami H."/>
            <person name="Takai K."/>
        </authorList>
    </citation>
    <scope>NUCLEOTIDE SEQUENCE [LARGE SCALE GENOMIC DNA]</scope>
    <source>
        <strain evidence="5">DSM 14783 / JCM 11476 / NBRC 101012 / SSM1</strain>
    </source>
</reference>
<dbReference type="GO" id="GO:0004792">
    <property type="term" value="F:thiosulfate-cyanide sulfurtransferase activity"/>
    <property type="evidence" value="ECO:0007669"/>
    <property type="project" value="InterPro"/>
</dbReference>
<sequence>MLTKKRFISLALFATLLFSLYLIFGCGGATSSYDDPNEEYYAGEENVSALIEPETLYKWIKNGYKTDEGNPVRIIHIENNPGDEKIWFAGDVAKVANVVGPGGMAAAQALDDAGYLGHIPGAVYSVSHEGYIVSNRSDGPMDTDHLVGSGDLITQWLQKYGITKNTVIVLTQGNLTYPGFCPARFYWTLRYWGISKKYLKILDGGNVAWADYIKTNHPDEIATMGLQKGLTCPKITPSNIDVADFPRRNLDIKVTIGELIKLVDEGKTTDGTVAVLDGRQPPAPFYFDNISEYSPEKHTLKGSTNLPEWYDKGFMPIDFNGNDTNADGTVSAYASKIKAFVKNGFPYPFNISAKAAAFDGEIKGSKLIKGKNASGVPFNIAAPAFINVVKVIDNSTGMPAFLAFGKYKKPTDEAWDGTDWADNVTVAEMFARVLPDKNQTIITYCNSGAMAATYWFYLTEVLGYKNVKLYDGSWIEWGSLVAFEPNYDNVTQGLKVVSSEVYKWFPKTTLAATLNMPKLLVFGSGDFTTFHIENRNGELWAVADNISMTSVPYFECKVTDPDCPVQLGGNLSGNTAWDTISRSEKVVFRPDNLVNTGTMGSSDNVSNTKEYDSVIDWPTVTTYPGYVGDGSETKIEDEDYSGFTGGGGGSAPEAFVPQGGGC</sequence>
<dbReference type="KEGG" id="ddf:DEFDS_0667"/>
<dbReference type="InterPro" id="IPR001307">
    <property type="entry name" value="Thiosulphate_STrfase_CS"/>
</dbReference>
<dbReference type="Gene3D" id="3.40.250.10">
    <property type="entry name" value="Rhodanese-like domain"/>
    <property type="match status" value="2"/>
</dbReference>
<dbReference type="InterPro" id="IPR001763">
    <property type="entry name" value="Rhodanese-like_dom"/>
</dbReference>
<organism evidence="4 5">
    <name type="scientific">Deferribacter desulfuricans (strain DSM 14783 / JCM 11476 / NBRC 101012 / SSM1)</name>
    <dbReference type="NCBI Taxonomy" id="639282"/>
    <lineage>
        <taxon>Bacteria</taxon>
        <taxon>Pseudomonadati</taxon>
        <taxon>Deferribacterota</taxon>
        <taxon>Deferribacteres</taxon>
        <taxon>Deferribacterales</taxon>
        <taxon>Deferribacteraceae</taxon>
        <taxon>Deferribacter</taxon>
    </lineage>
</organism>
<dbReference type="RefSeq" id="WP_013007395.1">
    <property type="nucleotide sequence ID" value="NC_013939.1"/>
</dbReference>
<evidence type="ECO:0000313" key="4">
    <source>
        <dbReference type="EMBL" id="BAI80147.1"/>
    </source>
</evidence>
<evidence type="ECO:0000259" key="3">
    <source>
        <dbReference type="PROSITE" id="PS50206"/>
    </source>
</evidence>
<name>D3PC24_DEFDS</name>
<feature type="domain" description="Rhodanese" evidence="3">
    <location>
        <begin position="149"/>
        <end position="214"/>
    </location>
</feature>
<dbReference type="eggNOG" id="COG2897">
    <property type="taxonomic scope" value="Bacteria"/>
</dbReference>
<keyword evidence="2" id="KW-0677">Repeat</keyword>
<evidence type="ECO:0000313" key="5">
    <source>
        <dbReference type="Proteomes" id="UP000001520"/>
    </source>
</evidence>
<dbReference type="SUPFAM" id="SSF52821">
    <property type="entry name" value="Rhodanese/Cell cycle control phosphatase"/>
    <property type="match status" value="2"/>
</dbReference>
<dbReference type="Pfam" id="PF00581">
    <property type="entry name" value="Rhodanese"/>
    <property type="match status" value="1"/>
</dbReference>